<keyword evidence="8" id="KW-1185">Reference proteome</keyword>
<dbReference type="GO" id="GO:0005654">
    <property type="term" value="C:nucleoplasm"/>
    <property type="evidence" value="ECO:0007669"/>
    <property type="project" value="UniProtKB-ARBA"/>
</dbReference>
<dbReference type="InterPro" id="IPR007832">
    <property type="entry name" value="RNA_pol_Rpc34"/>
</dbReference>
<reference evidence="7" key="1">
    <citation type="journal article" date="2020" name="Stud. Mycol.">
        <title>101 Dothideomycetes genomes: a test case for predicting lifestyles and emergence of pathogens.</title>
        <authorList>
            <person name="Haridas S."/>
            <person name="Albert R."/>
            <person name="Binder M."/>
            <person name="Bloem J."/>
            <person name="Labutti K."/>
            <person name="Salamov A."/>
            <person name="Andreopoulos B."/>
            <person name="Baker S."/>
            <person name="Barry K."/>
            <person name="Bills G."/>
            <person name="Bluhm B."/>
            <person name="Cannon C."/>
            <person name="Castanera R."/>
            <person name="Culley D."/>
            <person name="Daum C."/>
            <person name="Ezra D."/>
            <person name="Gonzalez J."/>
            <person name="Henrissat B."/>
            <person name="Kuo A."/>
            <person name="Liang C."/>
            <person name="Lipzen A."/>
            <person name="Lutzoni F."/>
            <person name="Magnuson J."/>
            <person name="Mondo S."/>
            <person name="Nolan M."/>
            <person name="Ohm R."/>
            <person name="Pangilinan J."/>
            <person name="Park H.-J."/>
            <person name="Ramirez L."/>
            <person name="Alfaro M."/>
            <person name="Sun H."/>
            <person name="Tritt A."/>
            <person name="Yoshinaga Y."/>
            <person name="Zwiers L.-H."/>
            <person name="Turgeon B."/>
            <person name="Goodwin S."/>
            <person name="Spatafora J."/>
            <person name="Crous P."/>
            <person name="Grigoriev I."/>
        </authorList>
    </citation>
    <scope>NUCLEOTIDE SEQUENCE</scope>
    <source>
        <strain evidence="7">CBS 379.55</strain>
    </source>
</reference>
<evidence type="ECO:0000256" key="6">
    <source>
        <dbReference type="PIRNR" id="PIRNR028763"/>
    </source>
</evidence>
<dbReference type="PANTHER" id="PTHR12780">
    <property type="entry name" value="RNA POLYMERASE III DNA DIRECTED , 39KD SUBUNIT-RELATED"/>
    <property type="match status" value="1"/>
</dbReference>
<dbReference type="Gene3D" id="1.10.10.10">
    <property type="entry name" value="Winged helix-like DNA-binding domain superfamily/Winged helix DNA-binding domain"/>
    <property type="match status" value="1"/>
</dbReference>
<evidence type="ECO:0000313" key="7">
    <source>
        <dbReference type="EMBL" id="KAF2278924.1"/>
    </source>
</evidence>
<dbReference type="FunFam" id="1.10.10.10:FF:000116">
    <property type="entry name" value="DNA-directed RNA polymerase III subunit RPC6"/>
    <property type="match status" value="1"/>
</dbReference>
<dbReference type="GeneID" id="54548531"/>
<dbReference type="Proteomes" id="UP000800097">
    <property type="component" value="Unassembled WGS sequence"/>
</dbReference>
<dbReference type="OrthoDB" id="613763at2759"/>
<evidence type="ECO:0000256" key="2">
    <source>
        <dbReference type="ARBA" id="ARBA00011038"/>
    </source>
</evidence>
<dbReference type="SUPFAM" id="SSF46785">
    <property type="entry name" value="Winged helix' DNA-binding domain"/>
    <property type="match status" value="1"/>
</dbReference>
<keyword evidence="3 6" id="KW-0240">DNA-directed RNA polymerase</keyword>
<dbReference type="GO" id="GO:0006383">
    <property type="term" value="P:transcription by RNA polymerase III"/>
    <property type="evidence" value="ECO:0007669"/>
    <property type="project" value="UniProtKB-UniRule"/>
</dbReference>
<name>A0A6A6JRM4_WESOR</name>
<gene>
    <name evidence="7" type="ORF">EI97DRAFT_372507</name>
</gene>
<dbReference type="PIRSF" id="PIRSF028763">
    <property type="entry name" value="RNA_pol_Rpc34"/>
    <property type="match status" value="1"/>
</dbReference>
<sequence length="358" mass="40242">MATDSQRAAAPAGEALDSVLQQNKIDVLYDQCAKAPQGTLFFQRDLSNMAVAENLNELIVLVQELVDMQLMKPMTFDGEPCWKLRTRQDAEKLRKLTSEERLLYHHIDQAQAEGIWTKALRLRTNMTPQAVNKCLKSLENKDLVQSVMSVKFPARKMYLLKHLRPSEDIAGGPWQSEGDFDMALIDTVSRIVEQLIQKETCVTVQPGYNNYDRSEAIAQKKAQRRAAQDIEDAPAVKPYHPPRHNKPRLVLSHDPKLPTAASLLEQIISLGIIRDKVIRESDMEQLLDMMVLEGRLEKIGATYRLALRPSDVEEGMNGFVDAPCGTCPVFDLCGDSGEISARTCVYFAEWLGTESEVV</sequence>
<evidence type="ECO:0000313" key="8">
    <source>
        <dbReference type="Proteomes" id="UP000800097"/>
    </source>
</evidence>
<dbReference type="GO" id="GO:0005737">
    <property type="term" value="C:cytoplasm"/>
    <property type="evidence" value="ECO:0007669"/>
    <property type="project" value="UniProtKB-ARBA"/>
</dbReference>
<evidence type="ECO:0000256" key="3">
    <source>
        <dbReference type="ARBA" id="ARBA00022478"/>
    </source>
</evidence>
<comment type="subcellular location">
    <subcellularLocation>
        <location evidence="1 6">Nucleus</location>
    </subcellularLocation>
</comment>
<evidence type="ECO:0000256" key="4">
    <source>
        <dbReference type="ARBA" id="ARBA00023163"/>
    </source>
</evidence>
<keyword evidence="4 6" id="KW-0804">Transcription</keyword>
<dbReference type="EMBL" id="ML986487">
    <property type="protein sequence ID" value="KAF2278924.1"/>
    <property type="molecule type" value="Genomic_DNA"/>
</dbReference>
<evidence type="ECO:0000256" key="1">
    <source>
        <dbReference type="ARBA" id="ARBA00004123"/>
    </source>
</evidence>
<comment type="function">
    <text evidence="6">DNA-dependent RNA polymerase catalyzes the transcription of DNA into RNA using the four ribonucleoside triphosphates as substrates. Specific peripheric component of RNA polymerase III which synthesizes small RNAs, such as 5S rRNA and tRNAs.</text>
</comment>
<dbReference type="GO" id="GO:0005666">
    <property type="term" value="C:RNA polymerase III complex"/>
    <property type="evidence" value="ECO:0007669"/>
    <property type="project" value="UniProtKB-UniRule"/>
</dbReference>
<evidence type="ECO:0000256" key="5">
    <source>
        <dbReference type="ARBA" id="ARBA00023242"/>
    </source>
</evidence>
<proteinExistence type="inferred from homology"/>
<organism evidence="7 8">
    <name type="scientific">Westerdykella ornata</name>
    <dbReference type="NCBI Taxonomy" id="318751"/>
    <lineage>
        <taxon>Eukaryota</taxon>
        <taxon>Fungi</taxon>
        <taxon>Dikarya</taxon>
        <taxon>Ascomycota</taxon>
        <taxon>Pezizomycotina</taxon>
        <taxon>Dothideomycetes</taxon>
        <taxon>Pleosporomycetidae</taxon>
        <taxon>Pleosporales</taxon>
        <taxon>Sporormiaceae</taxon>
        <taxon>Westerdykella</taxon>
    </lineage>
</organism>
<dbReference type="InterPro" id="IPR036390">
    <property type="entry name" value="WH_DNA-bd_sf"/>
</dbReference>
<accession>A0A6A6JRM4</accession>
<dbReference type="AlphaFoldDB" id="A0A6A6JRM4"/>
<keyword evidence="5 6" id="KW-0539">Nucleus</keyword>
<comment type="similarity">
    <text evidence="2 6">Belongs to the eukaryotic RPC34/RPC39 RNA polymerase subunit family.</text>
</comment>
<dbReference type="InterPro" id="IPR036388">
    <property type="entry name" value="WH-like_DNA-bd_sf"/>
</dbReference>
<dbReference type="RefSeq" id="XP_033656463.1">
    <property type="nucleotide sequence ID" value="XM_033795356.1"/>
</dbReference>
<dbReference type="Pfam" id="PF05158">
    <property type="entry name" value="RNA_pol_Rpc34"/>
    <property type="match status" value="1"/>
</dbReference>
<protein>
    <recommendedName>
        <fullName evidence="6">DNA-directed RNA polymerase III subunit RPC6</fullName>
        <shortName evidence="6">RNA polymerase III subunit C6</shortName>
    </recommendedName>
</protein>
<dbReference type="InterPro" id="IPR016049">
    <property type="entry name" value="RNA_pol_Rpc34-like"/>
</dbReference>